<dbReference type="Pfam" id="PF00013">
    <property type="entry name" value="KH_1"/>
    <property type="match status" value="2"/>
</dbReference>
<evidence type="ECO:0000256" key="2">
    <source>
        <dbReference type="PROSITE-ProRule" id="PRU00117"/>
    </source>
</evidence>
<proteinExistence type="predicted"/>
<keyword evidence="2" id="KW-0694">RNA-binding</keyword>
<dbReference type="GO" id="GO:0003723">
    <property type="term" value="F:RNA binding"/>
    <property type="evidence" value="ECO:0007669"/>
    <property type="project" value="UniProtKB-UniRule"/>
</dbReference>
<dbReference type="InterPro" id="IPR004087">
    <property type="entry name" value="KH_dom"/>
</dbReference>
<evidence type="ECO:0000313" key="4">
    <source>
        <dbReference type="EMBL" id="MBX11740.1"/>
    </source>
</evidence>
<dbReference type="SMART" id="SM00322">
    <property type="entry name" value="KH"/>
    <property type="match status" value="2"/>
</dbReference>
<dbReference type="InterPro" id="IPR004088">
    <property type="entry name" value="KH_dom_type_1"/>
</dbReference>
<dbReference type="EMBL" id="GGEC01031256">
    <property type="protein sequence ID" value="MBX11740.1"/>
    <property type="molecule type" value="Transcribed_RNA"/>
</dbReference>
<dbReference type="PROSITE" id="PS50084">
    <property type="entry name" value="KH_TYPE_1"/>
    <property type="match status" value="2"/>
</dbReference>
<evidence type="ECO:0000256" key="1">
    <source>
        <dbReference type="ARBA" id="ARBA00022737"/>
    </source>
</evidence>
<dbReference type="PANTHER" id="PTHR10288">
    <property type="entry name" value="KH DOMAIN CONTAINING RNA BINDING PROTEIN"/>
    <property type="match status" value="1"/>
</dbReference>
<evidence type="ECO:0000259" key="3">
    <source>
        <dbReference type="SMART" id="SM00322"/>
    </source>
</evidence>
<dbReference type="SUPFAM" id="SSF54791">
    <property type="entry name" value="Eukaryotic type KH-domain (KH-domain type I)"/>
    <property type="match status" value="2"/>
</dbReference>
<dbReference type="InterPro" id="IPR036612">
    <property type="entry name" value="KH_dom_type_1_sf"/>
</dbReference>
<protein>
    <recommendedName>
        <fullName evidence="3">K Homology domain-containing protein</fullName>
    </recommendedName>
</protein>
<organism evidence="4">
    <name type="scientific">Rhizophora mucronata</name>
    <name type="common">Asiatic mangrove</name>
    <dbReference type="NCBI Taxonomy" id="61149"/>
    <lineage>
        <taxon>Eukaryota</taxon>
        <taxon>Viridiplantae</taxon>
        <taxon>Streptophyta</taxon>
        <taxon>Embryophyta</taxon>
        <taxon>Tracheophyta</taxon>
        <taxon>Spermatophyta</taxon>
        <taxon>Magnoliopsida</taxon>
        <taxon>eudicotyledons</taxon>
        <taxon>Gunneridae</taxon>
        <taxon>Pentapetalae</taxon>
        <taxon>rosids</taxon>
        <taxon>fabids</taxon>
        <taxon>Malpighiales</taxon>
        <taxon>Rhizophoraceae</taxon>
        <taxon>Rhizophora</taxon>
    </lineage>
</organism>
<sequence length="211" mass="22640">MTIDFLSKFISEISFVDISKCCIQVGVLIGKGGDTIRYLQYNSGAKIQITKDVDADPRFTARPVELIGTVSSINKAEKLINAVIAEADAGGSPSLVARGLPSAQTTGVVDQLEMQVPNEKVGLIIGRGGDTIKSLQAKSGVRIQLIPQHLPEGDGSKERTVRVTGDKKQIEMAREMIKDVMDQVCLVTSLFPLSVLIRCFCSLTTVLSSGC</sequence>
<dbReference type="AlphaFoldDB" id="A0A2P2L185"/>
<name>A0A2P2L185_RHIMU</name>
<reference evidence="4" key="1">
    <citation type="submission" date="2018-02" db="EMBL/GenBank/DDBJ databases">
        <title>Rhizophora mucronata_Transcriptome.</title>
        <authorList>
            <person name="Meera S.P."/>
            <person name="Sreeshan A."/>
            <person name="Augustine A."/>
        </authorList>
    </citation>
    <scope>NUCLEOTIDE SEQUENCE</scope>
    <source>
        <tissue evidence="4">Leaf</tissue>
    </source>
</reference>
<feature type="domain" description="K Homology" evidence="3">
    <location>
        <begin position="108"/>
        <end position="182"/>
    </location>
</feature>
<dbReference type="Gene3D" id="3.30.1370.10">
    <property type="entry name" value="K Homology domain, type 1"/>
    <property type="match status" value="2"/>
</dbReference>
<feature type="domain" description="K Homology" evidence="3">
    <location>
        <begin position="10"/>
        <end position="85"/>
    </location>
</feature>
<keyword evidence="1" id="KW-0677">Repeat</keyword>
<accession>A0A2P2L185</accession>